<organism evidence="2 3">
    <name type="scientific">Segatella copri</name>
    <dbReference type="NCBI Taxonomy" id="165179"/>
    <lineage>
        <taxon>Bacteria</taxon>
        <taxon>Pseudomonadati</taxon>
        <taxon>Bacteroidota</taxon>
        <taxon>Bacteroidia</taxon>
        <taxon>Bacteroidales</taxon>
        <taxon>Prevotellaceae</taxon>
        <taxon>Segatella</taxon>
    </lineage>
</organism>
<evidence type="ECO:0000256" key="1">
    <source>
        <dbReference type="SAM" id="MobiDB-lite"/>
    </source>
</evidence>
<dbReference type="AlphaFoldDB" id="A0A3R6HIR0"/>
<dbReference type="InterPro" id="IPR036390">
    <property type="entry name" value="WH_DNA-bd_sf"/>
</dbReference>
<sequence length="202" mass="23148">MERKEIDKTRPVTYYLSLTDEQLNFLSSNEGGINRIQCFRRLLHHTATADTTYTKRGISKPLMQGQTCVSALELSKEWNCNRKTVIRFLKQLEQLGIVTIKTDCLTTIMDMRCIAAWKHEGETVYTANALYKRDNGKAKSEQNPNKSVSDPTSLTLPLPSSTSSEITPSEMEQIHSLEEIPDDVREQLLAEDVEHFHEQREM</sequence>
<accession>A0A3R6HIR0</accession>
<evidence type="ECO:0000313" key="3">
    <source>
        <dbReference type="Proteomes" id="UP000286501"/>
    </source>
</evidence>
<feature type="region of interest" description="Disordered" evidence="1">
    <location>
        <begin position="135"/>
        <end position="171"/>
    </location>
</feature>
<protein>
    <submittedName>
        <fullName evidence="2">Uncharacterized protein</fullName>
    </submittedName>
</protein>
<reference evidence="2 3" key="1">
    <citation type="submission" date="2018-08" db="EMBL/GenBank/DDBJ databases">
        <title>A genome reference for cultivated species of the human gut microbiota.</title>
        <authorList>
            <person name="Zou Y."/>
            <person name="Xue W."/>
            <person name="Luo G."/>
        </authorList>
    </citation>
    <scope>NUCLEOTIDE SEQUENCE [LARGE SCALE GENOMIC DNA]</scope>
    <source>
        <strain evidence="2 3">AM22-1</strain>
    </source>
</reference>
<proteinExistence type="predicted"/>
<gene>
    <name evidence="2" type="ORF">DW250_11255</name>
</gene>
<dbReference type="SUPFAM" id="SSF46785">
    <property type="entry name" value="Winged helix' DNA-binding domain"/>
    <property type="match status" value="1"/>
</dbReference>
<name>A0A3R6HIR0_9BACT</name>
<dbReference type="RefSeq" id="WP_118201257.1">
    <property type="nucleotide sequence ID" value="NZ_QRIE01000054.1"/>
</dbReference>
<feature type="compositionally biased region" description="Low complexity" evidence="1">
    <location>
        <begin position="147"/>
        <end position="169"/>
    </location>
</feature>
<evidence type="ECO:0000313" key="2">
    <source>
        <dbReference type="EMBL" id="RHG64188.1"/>
    </source>
</evidence>
<comment type="caution">
    <text evidence="2">The sequence shown here is derived from an EMBL/GenBank/DDBJ whole genome shotgun (WGS) entry which is preliminary data.</text>
</comment>
<dbReference type="Proteomes" id="UP000286501">
    <property type="component" value="Unassembled WGS sequence"/>
</dbReference>
<dbReference type="EMBL" id="QRIN01000050">
    <property type="protein sequence ID" value="RHG64188.1"/>
    <property type="molecule type" value="Genomic_DNA"/>
</dbReference>